<gene>
    <name evidence="2" type="ORF">EBN88_11065</name>
</gene>
<evidence type="ECO:0000259" key="1">
    <source>
        <dbReference type="Pfam" id="PF10727"/>
    </source>
</evidence>
<dbReference type="EMBL" id="RFFJ01000046">
    <property type="protein sequence ID" value="RMI41333.1"/>
    <property type="molecule type" value="Genomic_DNA"/>
</dbReference>
<dbReference type="InterPro" id="IPR019665">
    <property type="entry name" value="OxRdtase/DH_put_Rossmann_dom"/>
</dbReference>
<protein>
    <submittedName>
        <fullName evidence="2">Oxidoreductase</fullName>
    </submittedName>
</protein>
<reference evidence="2 3" key="1">
    <citation type="submission" date="2018-10" db="EMBL/GenBank/DDBJ databases">
        <title>Isolation, diversity and antifungal activity of actinobacteria from wheat.</title>
        <authorList>
            <person name="Han C."/>
        </authorList>
    </citation>
    <scope>NUCLEOTIDE SEQUENCE [LARGE SCALE GENOMIC DNA]</scope>
    <source>
        <strain evidence="2 3">NEAU-YY642</strain>
    </source>
</reference>
<evidence type="ECO:0000313" key="3">
    <source>
        <dbReference type="Proteomes" id="UP000278673"/>
    </source>
</evidence>
<accession>A0A3M2LXM4</accession>
<proteinExistence type="predicted"/>
<dbReference type="Pfam" id="PF10727">
    <property type="entry name" value="Rossmann-like"/>
    <property type="match status" value="1"/>
</dbReference>
<name>A0A3M2LXM4_9ACTN</name>
<comment type="caution">
    <text evidence="2">The sequence shown here is derived from an EMBL/GenBank/DDBJ whole genome shotgun (WGS) entry which is preliminary data.</text>
</comment>
<evidence type="ECO:0000313" key="2">
    <source>
        <dbReference type="EMBL" id="RMI41333.1"/>
    </source>
</evidence>
<dbReference type="AlphaFoldDB" id="A0A3M2LXM4"/>
<organism evidence="2 3">
    <name type="scientific">Streptomyces triticirhizae</name>
    <dbReference type="NCBI Taxonomy" id="2483353"/>
    <lineage>
        <taxon>Bacteria</taxon>
        <taxon>Bacillati</taxon>
        <taxon>Actinomycetota</taxon>
        <taxon>Actinomycetes</taxon>
        <taxon>Kitasatosporales</taxon>
        <taxon>Streptomycetaceae</taxon>
        <taxon>Streptomyces</taxon>
    </lineage>
</organism>
<keyword evidence="3" id="KW-1185">Reference proteome</keyword>
<sequence length="38" mass="3846">MNAAQAPRAAEAHDRPARLRVGVVGAGRVGPVLAAALR</sequence>
<feature type="non-terminal residue" evidence="2">
    <location>
        <position position="38"/>
    </location>
</feature>
<feature type="domain" description="Putative oxidoreductase/dehydrogenase Rossmann-like" evidence="1">
    <location>
        <begin position="12"/>
        <end position="37"/>
    </location>
</feature>
<dbReference type="Proteomes" id="UP000278673">
    <property type="component" value="Unassembled WGS sequence"/>
</dbReference>